<evidence type="ECO:0000313" key="2">
    <source>
        <dbReference type="Proteomes" id="UP001157400"/>
    </source>
</evidence>
<reference evidence="1" key="1">
    <citation type="submission" date="2021-10" db="EMBL/GenBank/DDBJ databases">
        <authorList>
            <person name="Medvedeva S."/>
            <person name="Sun J."/>
            <person name="Yutin N."/>
            <person name="Koonin E.V."/>
            <person name="Nunoura T."/>
            <person name="Rinke C."/>
            <person name="Krupovic M."/>
        </authorList>
    </citation>
    <scope>NUCLEOTIDE SEQUENCE</scope>
    <source>
        <strain evidence="1">SkuldV1</strain>
    </source>
</reference>
<proteinExistence type="predicted"/>
<name>A0AA46MAX1_9VIRU</name>
<dbReference type="EMBL" id="OK558607">
    <property type="protein sequence ID" value="UPO70959.1"/>
    <property type="molecule type" value="Genomic_DNA"/>
</dbReference>
<protein>
    <submittedName>
        <fullName evidence="1">Uncharacterized protein</fullName>
    </submittedName>
</protein>
<organism evidence="1 2">
    <name type="scientific">Lokiarchaeia virus SkuldV1</name>
    <dbReference type="NCBI Taxonomy" id="3058189"/>
    <lineage>
        <taxon>Viruses</taxon>
        <taxon>Varidnaviria</taxon>
        <taxon>Abadenavirae</taxon>
        <taxon>Produgelaviricota</taxon>
        <taxon>Belvinaviricetes</taxon>
        <taxon>Atroposvirales</taxon>
        <taxon>Skuldviridae</taxon>
        <taxon>Delusorvirus</taxon>
        <taxon>Delusorvirus hikurangiense</taxon>
    </lineage>
</organism>
<dbReference type="Proteomes" id="UP001157400">
    <property type="component" value="Segment"/>
</dbReference>
<gene>
    <name evidence="1" type="ORF">11324_00005</name>
</gene>
<evidence type="ECO:0000313" key="1">
    <source>
        <dbReference type="EMBL" id="UPO70959.1"/>
    </source>
</evidence>
<sequence length="68" mass="8148">MKHLLKRIIVIEMEISQSEANPTHYQTTQRVLNEYTPEKYKELFAKLQVVERTYADMKQLIGDFKECE</sequence>
<accession>A0AA46MAX1</accession>
<keyword evidence="2" id="KW-1185">Reference proteome</keyword>